<gene>
    <name evidence="18" type="primary">nnrE</name>
    <name evidence="17" type="synonym">nnrD</name>
    <name evidence="22" type="ORF">SE15_03530</name>
</gene>
<dbReference type="SUPFAM" id="SSF64153">
    <property type="entry name" value="YjeF N-terminal domain-like"/>
    <property type="match status" value="1"/>
</dbReference>
<evidence type="ECO:0000256" key="11">
    <source>
        <dbReference type="ARBA" id="ARBA00023235"/>
    </source>
</evidence>
<comment type="caution">
    <text evidence="22">The sequence shown here is derived from an EMBL/GenBank/DDBJ whole genome shotgun (WGS) entry which is preliminary data.</text>
</comment>
<dbReference type="Proteomes" id="UP000050544">
    <property type="component" value="Unassembled WGS sequence"/>
</dbReference>
<dbReference type="PROSITE" id="PS01050">
    <property type="entry name" value="YJEF_C_2"/>
    <property type="match status" value="1"/>
</dbReference>
<dbReference type="NCBIfam" id="TIGR00196">
    <property type="entry name" value="yjeF_cterm"/>
    <property type="match status" value="1"/>
</dbReference>
<dbReference type="EC" id="5.1.99.6" evidence="19"/>
<dbReference type="Pfam" id="PF01256">
    <property type="entry name" value="Carb_kinase"/>
    <property type="match status" value="1"/>
</dbReference>
<evidence type="ECO:0000259" key="21">
    <source>
        <dbReference type="PROSITE" id="PS51385"/>
    </source>
</evidence>
<feature type="binding site" evidence="18">
    <location>
        <position position="62"/>
    </location>
    <ligand>
        <name>K(+)</name>
        <dbReference type="ChEBI" id="CHEBI:29103"/>
    </ligand>
</feature>
<dbReference type="InterPro" id="IPR000631">
    <property type="entry name" value="CARKD"/>
</dbReference>
<feature type="binding site" evidence="17">
    <location>
        <position position="336"/>
    </location>
    <ligand>
        <name>(6S)-NADPHX</name>
        <dbReference type="ChEBI" id="CHEBI:64076"/>
    </ligand>
</feature>
<evidence type="ECO:0000256" key="7">
    <source>
        <dbReference type="ARBA" id="ARBA00022840"/>
    </source>
</evidence>
<feature type="binding site" evidence="17">
    <location>
        <position position="477"/>
    </location>
    <ligand>
        <name>AMP</name>
        <dbReference type="ChEBI" id="CHEBI:456215"/>
    </ligand>
</feature>
<evidence type="ECO:0000256" key="9">
    <source>
        <dbReference type="ARBA" id="ARBA00022958"/>
    </source>
</evidence>
<dbReference type="GO" id="GO:0046496">
    <property type="term" value="P:nicotinamide nucleotide metabolic process"/>
    <property type="evidence" value="ECO:0007669"/>
    <property type="project" value="UniProtKB-UniRule"/>
</dbReference>
<accession>A0A0P6YGY7</accession>
<evidence type="ECO:0000256" key="8">
    <source>
        <dbReference type="ARBA" id="ARBA00022857"/>
    </source>
</evidence>
<dbReference type="HAMAP" id="MF_01966">
    <property type="entry name" value="NADHX_epimerase"/>
    <property type="match status" value="1"/>
</dbReference>
<feature type="binding site" evidence="18">
    <location>
        <position position="129"/>
    </location>
    <ligand>
        <name>K(+)</name>
        <dbReference type="ChEBI" id="CHEBI:29103"/>
    </ligand>
</feature>
<dbReference type="InterPro" id="IPR036652">
    <property type="entry name" value="YjeF_N_dom_sf"/>
</dbReference>
<keyword evidence="12 17" id="KW-0456">Lyase</keyword>
<feature type="domain" description="YjeF N-terminal" evidence="21">
    <location>
        <begin position="12"/>
        <end position="221"/>
    </location>
</feature>
<evidence type="ECO:0000256" key="6">
    <source>
        <dbReference type="ARBA" id="ARBA00022741"/>
    </source>
</evidence>
<evidence type="ECO:0000313" key="22">
    <source>
        <dbReference type="EMBL" id="KPL84235.1"/>
    </source>
</evidence>
<dbReference type="EMBL" id="LGKO01000002">
    <property type="protein sequence ID" value="KPL84235.1"/>
    <property type="molecule type" value="Genomic_DNA"/>
</dbReference>
<protein>
    <recommendedName>
        <fullName evidence="19">Bifunctional NAD(P)H-hydrate repair enzyme</fullName>
    </recommendedName>
    <alternativeName>
        <fullName evidence="19">Nicotinamide nucleotide repair protein</fullName>
    </alternativeName>
    <domain>
        <recommendedName>
            <fullName evidence="19">ADP-dependent (S)-NAD(P)H-hydrate dehydratase</fullName>
            <ecNumber evidence="19">4.2.1.136</ecNumber>
        </recommendedName>
        <alternativeName>
            <fullName evidence="19">ADP-dependent NAD(P)HX dehydratase</fullName>
        </alternativeName>
    </domain>
    <domain>
        <recommendedName>
            <fullName evidence="19">NAD(P)H-hydrate epimerase</fullName>
            <ecNumber evidence="19">5.1.99.6</ecNumber>
        </recommendedName>
    </domain>
</protein>
<comment type="function">
    <text evidence="18">Catalyzes the epimerization of the S- and R-forms of NAD(P)HX, a damaged form of NAD(P)H that is a result of enzymatic or heat-dependent hydration. This is a prerequisite for the S-specific NAD(P)H-hydrate dehydratase to allow the repair of both epimers of NAD(P)HX.</text>
</comment>
<dbReference type="SUPFAM" id="SSF53613">
    <property type="entry name" value="Ribokinase-like"/>
    <property type="match status" value="1"/>
</dbReference>
<keyword evidence="11 18" id="KW-0413">Isomerase</keyword>
<comment type="catalytic activity">
    <reaction evidence="15 17 19">
        <text>(6S)-NADHX + ADP = AMP + phosphate + NADH + H(+)</text>
        <dbReference type="Rhea" id="RHEA:32223"/>
        <dbReference type="ChEBI" id="CHEBI:15378"/>
        <dbReference type="ChEBI" id="CHEBI:43474"/>
        <dbReference type="ChEBI" id="CHEBI:57945"/>
        <dbReference type="ChEBI" id="CHEBI:64074"/>
        <dbReference type="ChEBI" id="CHEBI:456215"/>
        <dbReference type="ChEBI" id="CHEBI:456216"/>
        <dbReference type="EC" id="4.2.1.136"/>
    </reaction>
</comment>
<evidence type="ECO:0000256" key="10">
    <source>
        <dbReference type="ARBA" id="ARBA00023027"/>
    </source>
</evidence>
<feature type="binding site" evidence="18">
    <location>
        <begin position="133"/>
        <end position="139"/>
    </location>
    <ligand>
        <name>(6S)-NADPHX</name>
        <dbReference type="ChEBI" id="CHEBI:64076"/>
    </ligand>
</feature>
<dbReference type="GO" id="GO:0005524">
    <property type="term" value="F:ATP binding"/>
    <property type="evidence" value="ECO:0007669"/>
    <property type="project" value="UniProtKB-UniRule"/>
</dbReference>
<dbReference type="AlphaFoldDB" id="A0A0P6YGY7"/>
<dbReference type="PROSITE" id="PS51383">
    <property type="entry name" value="YJEF_C_3"/>
    <property type="match status" value="1"/>
</dbReference>
<keyword evidence="8 17" id="KW-0521">NADP</keyword>
<feature type="binding site" evidence="18">
    <location>
        <position position="164"/>
    </location>
    <ligand>
        <name>(6S)-NADPHX</name>
        <dbReference type="ChEBI" id="CHEBI:64076"/>
    </ligand>
</feature>
<comment type="function">
    <text evidence="17">Catalyzes the dehydration of the S-form of NAD(P)HX at the expense of ADP, which is converted to AMP. Together with NAD(P)HX epimerase, which catalyzes the epimerization of the S- and R-forms, the enzyme allows the repair of both epimers of NAD(P)HX, a damaged form of NAD(P)H that is a result of enzymatic or heat-dependent hydration.</text>
</comment>
<evidence type="ECO:0000256" key="1">
    <source>
        <dbReference type="ARBA" id="ARBA00000013"/>
    </source>
</evidence>
<reference evidence="22 23" key="1">
    <citation type="submission" date="2015-07" db="EMBL/GenBank/DDBJ databases">
        <title>Whole genome sequence of Thermanaerothrix daxensis DSM 23592.</title>
        <authorList>
            <person name="Hemp J."/>
            <person name="Ward L.M."/>
            <person name="Pace L.A."/>
            <person name="Fischer W.W."/>
        </authorList>
    </citation>
    <scope>NUCLEOTIDE SEQUENCE [LARGE SCALE GENOMIC DNA]</scope>
    <source>
        <strain evidence="22 23">GNS-1</strain>
    </source>
</reference>
<feature type="binding site" evidence="18">
    <location>
        <position position="167"/>
    </location>
    <ligand>
        <name>K(+)</name>
        <dbReference type="ChEBI" id="CHEBI:29103"/>
    </ligand>
</feature>
<dbReference type="GO" id="GO:0046872">
    <property type="term" value="F:metal ion binding"/>
    <property type="evidence" value="ECO:0007669"/>
    <property type="project" value="UniProtKB-UniRule"/>
</dbReference>
<keyword evidence="9 18" id="KW-0630">Potassium</keyword>
<dbReference type="InterPro" id="IPR017953">
    <property type="entry name" value="Carbohydrate_kinase_pred_CS"/>
</dbReference>
<comment type="caution">
    <text evidence="18">Lacks conserved residue(s) required for the propagation of feature annotation.</text>
</comment>
<evidence type="ECO:0000256" key="15">
    <source>
        <dbReference type="ARBA" id="ARBA00048238"/>
    </source>
</evidence>
<feature type="binding site" evidence="17">
    <location>
        <position position="478"/>
    </location>
    <ligand>
        <name>(6S)-NADPHX</name>
        <dbReference type="ChEBI" id="CHEBI:64076"/>
    </ligand>
</feature>
<evidence type="ECO:0000313" key="23">
    <source>
        <dbReference type="Proteomes" id="UP000050544"/>
    </source>
</evidence>
<dbReference type="GO" id="GO:0110051">
    <property type="term" value="P:metabolite repair"/>
    <property type="evidence" value="ECO:0007669"/>
    <property type="project" value="TreeGrafter"/>
</dbReference>
<dbReference type="Pfam" id="PF03853">
    <property type="entry name" value="YjeF_N"/>
    <property type="match status" value="1"/>
</dbReference>
<dbReference type="STRING" id="869279.SE15_03530"/>
<evidence type="ECO:0000256" key="19">
    <source>
        <dbReference type="PIRNR" id="PIRNR017184"/>
    </source>
</evidence>
<comment type="catalytic activity">
    <reaction evidence="2 18 19">
        <text>(6R)-NADPHX = (6S)-NADPHX</text>
        <dbReference type="Rhea" id="RHEA:32227"/>
        <dbReference type="ChEBI" id="CHEBI:64076"/>
        <dbReference type="ChEBI" id="CHEBI:64077"/>
        <dbReference type="EC" id="5.1.99.6"/>
    </reaction>
</comment>
<sequence>MEAIRVVSVSEMRAIEQEADARGVTYALMMQRAGEGVARVVQRRYQGEGQRVALGLVGSGNNGGDTLVALTHLARWGWRAGAYLVRPRAVNDPLVSELESAGGVILRLAEDPHREHLHHWVNQAHVLLDGIFGTGVKLPLRGEVAELLGELRGCHPLPAVVAVDCPSGVDCDTGEVDEVTLPAEVTICMEAVKTGLLRFPAFEYVGELEIVPLGLPQDLQALQGLNLFMAEANYCRSRLPTRPRQAHKGTFGTAMVIAGSVNYTGAVWLSAKAAYRIGAGLVRVALPGSLHPALAGHLPEATWVLLPSELGVIDRDAAEVVLESLERVTALLLGPGLGTEATTAEFVARVLGRSEEHLKRHPLGFVGAEKEKSTEKRSLPPCVVDADGLRLLARLPEWWSALPPLSILTPHPGEMSVLTGLPVADIQADRLGVARRFAAQWGHVVVLKGALTVVASPEGQAFIIPVASAALARAGSGDVLAGLIVGLLAQRVSPLDAAVLGAWIHGQAGLRAAQQLGHEASVLAGDILEQVSEVLRIHLK</sequence>
<dbReference type="Gene3D" id="3.40.1190.20">
    <property type="match status" value="1"/>
</dbReference>
<name>A0A0P6YGY7_9CHLR</name>
<dbReference type="PANTHER" id="PTHR12592">
    <property type="entry name" value="ATP-DEPENDENT (S)-NAD(P)H-HYDRATE DEHYDRATASE FAMILY MEMBER"/>
    <property type="match status" value="1"/>
</dbReference>
<feature type="binding site" evidence="17">
    <location>
        <position position="266"/>
    </location>
    <ligand>
        <name>(6S)-NADPHX</name>
        <dbReference type="ChEBI" id="CHEBI:64076"/>
    </ligand>
</feature>
<dbReference type="NCBIfam" id="TIGR00197">
    <property type="entry name" value="yjeF_nterm"/>
    <property type="match status" value="1"/>
</dbReference>
<evidence type="ECO:0000256" key="13">
    <source>
        <dbReference type="ARBA" id="ARBA00023268"/>
    </source>
</evidence>
<dbReference type="OrthoDB" id="9806925at2"/>
<dbReference type="Gene3D" id="3.40.50.10260">
    <property type="entry name" value="YjeF N-terminal domain"/>
    <property type="match status" value="1"/>
</dbReference>
<evidence type="ECO:0000259" key="20">
    <source>
        <dbReference type="PROSITE" id="PS51383"/>
    </source>
</evidence>
<dbReference type="RefSeq" id="WP_054520708.1">
    <property type="nucleotide sequence ID" value="NZ_LGKO01000002.1"/>
</dbReference>
<feature type="binding site" evidence="18">
    <location>
        <begin position="61"/>
        <end position="65"/>
    </location>
    <ligand>
        <name>(6S)-NADPHX</name>
        <dbReference type="ChEBI" id="CHEBI:64076"/>
    </ligand>
</feature>
<comment type="similarity">
    <text evidence="18">Belongs to the NnrE/AIBP family.</text>
</comment>
<dbReference type="GO" id="GO:0052855">
    <property type="term" value="F:ADP-dependent NAD(P)H-hydrate dehydratase activity"/>
    <property type="evidence" value="ECO:0007669"/>
    <property type="project" value="UniProtKB-UniRule"/>
</dbReference>
<comment type="catalytic activity">
    <reaction evidence="16 17 19">
        <text>(6S)-NADPHX + ADP = AMP + phosphate + NADPH + H(+)</text>
        <dbReference type="Rhea" id="RHEA:32235"/>
        <dbReference type="ChEBI" id="CHEBI:15378"/>
        <dbReference type="ChEBI" id="CHEBI:43474"/>
        <dbReference type="ChEBI" id="CHEBI:57783"/>
        <dbReference type="ChEBI" id="CHEBI:64076"/>
        <dbReference type="ChEBI" id="CHEBI:456215"/>
        <dbReference type="ChEBI" id="CHEBI:456216"/>
        <dbReference type="EC" id="4.2.1.136"/>
    </reaction>
</comment>
<dbReference type="InterPro" id="IPR030677">
    <property type="entry name" value="Nnr"/>
</dbReference>
<dbReference type="EC" id="4.2.1.136" evidence="19"/>
<comment type="subunit">
    <text evidence="17">Homotetramer.</text>
</comment>
<organism evidence="22 23">
    <name type="scientific">Thermanaerothrix daxensis</name>
    <dbReference type="NCBI Taxonomy" id="869279"/>
    <lineage>
        <taxon>Bacteria</taxon>
        <taxon>Bacillati</taxon>
        <taxon>Chloroflexota</taxon>
        <taxon>Anaerolineae</taxon>
        <taxon>Anaerolineales</taxon>
        <taxon>Anaerolineaceae</taxon>
        <taxon>Thermanaerothrix</taxon>
    </lineage>
</organism>
<comment type="similarity">
    <text evidence="4 19">In the C-terminal section; belongs to the NnrD/CARKD family.</text>
</comment>
<dbReference type="InterPro" id="IPR004443">
    <property type="entry name" value="YjeF_N_dom"/>
</dbReference>
<comment type="similarity">
    <text evidence="3 19">In the N-terminal section; belongs to the NnrE/AIBP family.</text>
</comment>
<evidence type="ECO:0000256" key="5">
    <source>
        <dbReference type="ARBA" id="ARBA00022723"/>
    </source>
</evidence>
<comment type="similarity">
    <text evidence="17">Belongs to the NnrD/CARKD family.</text>
</comment>
<feature type="domain" description="YjeF C-terminal" evidence="20">
    <location>
        <begin position="231"/>
        <end position="538"/>
    </location>
</feature>
<keyword evidence="10 17" id="KW-0520">NAD</keyword>
<keyword evidence="7 17" id="KW-0067">ATP-binding</keyword>
<evidence type="ECO:0000256" key="16">
    <source>
        <dbReference type="ARBA" id="ARBA00049209"/>
    </source>
</evidence>
<dbReference type="PROSITE" id="PS51385">
    <property type="entry name" value="YJEF_N"/>
    <property type="match status" value="1"/>
</dbReference>
<feature type="binding site" evidence="17">
    <location>
        <begin position="448"/>
        <end position="452"/>
    </location>
    <ligand>
        <name>AMP</name>
        <dbReference type="ChEBI" id="CHEBI:456215"/>
    </ligand>
</feature>
<dbReference type="GO" id="GO:0052856">
    <property type="term" value="F:NAD(P)HX epimerase activity"/>
    <property type="evidence" value="ECO:0007669"/>
    <property type="project" value="UniProtKB-UniRule"/>
</dbReference>
<comment type="cofactor">
    <cofactor evidence="17">
        <name>Mg(2+)</name>
        <dbReference type="ChEBI" id="CHEBI:18420"/>
    </cofactor>
</comment>
<comment type="catalytic activity">
    <reaction evidence="1 18 19">
        <text>(6R)-NADHX = (6S)-NADHX</text>
        <dbReference type="Rhea" id="RHEA:32215"/>
        <dbReference type="ChEBI" id="CHEBI:64074"/>
        <dbReference type="ChEBI" id="CHEBI:64075"/>
        <dbReference type="EC" id="5.1.99.6"/>
    </reaction>
</comment>
<keyword evidence="13" id="KW-0511">Multifunctional enzyme</keyword>
<dbReference type="CDD" id="cd01171">
    <property type="entry name" value="YXKO-related"/>
    <property type="match status" value="1"/>
</dbReference>
<evidence type="ECO:0000256" key="12">
    <source>
        <dbReference type="ARBA" id="ARBA00023239"/>
    </source>
</evidence>
<evidence type="ECO:0000256" key="3">
    <source>
        <dbReference type="ARBA" id="ARBA00006001"/>
    </source>
</evidence>
<keyword evidence="5 18" id="KW-0479">Metal-binding</keyword>
<evidence type="ECO:0000256" key="17">
    <source>
        <dbReference type="HAMAP-Rule" id="MF_01965"/>
    </source>
</evidence>
<proteinExistence type="inferred from homology"/>
<evidence type="ECO:0000256" key="14">
    <source>
        <dbReference type="ARBA" id="ARBA00025153"/>
    </source>
</evidence>
<dbReference type="PATRIC" id="fig|869279.4.peg.718"/>
<dbReference type="PANTHER" id="PTHR12592:SF0">
    <property type="entry name" value="ATP-DEPENDENT (S)-NAD(P)H-HYDRATE DEHYDRATASE"/>
    <property type="match status" value="1"/>
</dbReference>
<comment type="cofactor">
    <cofactor evidence="18 19">
        <name>K(+)</name>
        <dbReference type="ChEBI" id="CHEBI:29103"/>
    </cofactor>
    <text evidence="18 19">Binds 1 potassium ion per subunit.</text>
</comment>
<evidence type="ECO:0000256" key="4">
    <source>
        <dbReference type="ARBA" id="ARBA00009524"/>
    </source>
</evidence>
<dbReference type="PIRSF" id="PIRSF017184">
    <property type="entry name" value="Nnr"/>
    <property type="match status" value="1"/>
</dbReference>
<dbReference type="HAMAP" id="MF_01965">
    <property type="entry name" value="NADHX_dehydratase"/>
    <property type="match status" value="1"/>
</dbReference>
<evidence type="ECO:0000256" key="18">
    <source>
        <dbReference type="HAMAP-Rule" id="MF_01966"/>
    </source>
</evidence>
<evidence type="ECO:0000256" key="2">
    <source>
        <dbReference type="ARBA" id="ARBA00000909"/>
    </source>
</evidence>
<feature type="binding site" evidence="17">
    <location>
        <position position="411"/>
    </location>
    <ligand>
        <name>(6S)-NADPHX</name>
        <dbReference type="ChEBI" id="CHEBI:64076"/>
    </ligand>
</feature>
<comment type="function">
    <text evidence="14 19">Bifunctional enzyme that catalyzes the epimerization of the S- and R-forms of NAD(P)HX and the dehydration of the S-form of NAD(P)HX at the expense of ADP, which is converted to AMP. This allows the repair of both epimers of NAD(P)HX, a damaged form of NAD(P)H that is a result of enzymatic or heat-dependent hydration.</text>
</comment>
<keyword evidence="23" id="KW-1185">Reference proteome</keyword>
<keyword evidence="6 17" id="KW-0547">Nucleotide-binding</keyword>
<dbReference type="InterPro" id="IPR029056">
    <property type="entry name" value="Ribokinase-like"/>
</dbReference>